<evidence type="ECO:0000256" key="13">
    <source>
        <dbReference type="PIRNR" id="PIRNR003182"/>
    </source>
</evidence>
<keyword evidence="13" id="KW-0547">Nucleotide-binding</keyword>
<dbReference type="Proteomes" id="UP000253872">
    <property type="component" value="Unassembled WGS sequence"/>
</dbReference>
<dbReference type="PIRSF" id="PIRSF003182">
    <property type="entry name" value="ArcB"/>
    <property type="match status" value="1"/>
</dbReference>
<dbReference type="InterPro" id="IPR027460">
    <property type="entry name" value="ArcB_TM_sf"/>
</dbReference>
<keyword evidence="13" id="KW-0805">Transcription regulation</keyword>
<evidence type="ECO:0000256" key="7">
    <source>
        <dbReference type="ARBA" id="ARBA00022692"/>
    </source>
</evidence>
<feature type="transmembrane region" description="Helical" evidence="16">
    <location>
        <begin position="26"/>
        <end position="49"/>
    </location>
</feature>
<keyword evidence="3 13" id="KW-1003">Cell membrane</keyword>
<dbReference type="InterPro" id="IPR011006">
    <property type="entry name" value="CheY-like_superfamily"/>
</dbReference>
<evidence type="ECO:0000259" key="17">
    <source>
        <dbReference type="PROSITE" id="PS50109"/>
    </source>
</evidence>
<dbReference type="InterPro" id="IPR014409">
    <property type="entry name" value="Sig_transdc_His_kin_hyb_ArcB"/>
</dbReference>
<dbReference type="Gene3D" id="3.30.565.10">
    <property type="entry name" value="Histidine kinase-like ATPase, C-terminal domain"/>
    <property type="match status" value="1"/>
</dbReference>
<keyword evidence="5 14" id="KW-0597">Phosphoprotein</keyword>
<evidence type="ECO:0000256" key="16">
    <source>
        <dbReference type="SAM" id="Phobius"/>
    </source>
</evidence>
<dbReference type="Gene3D" id="1.20.120.160">
    <property type="entry name" value="HPT domain"/>
    <property type="match status" value="1"/>
</dbReference>
<reference evidence="19 20" key="1">
    <citation type="submission" date="2018-05" db="EMBL/GenBank/DDBJ databases">
        <title>Draft Genome Sequences for a Diverse set of 7 Haemophilus Species.</title>
        <authorList>
            <person name="Nichols M."/>
            <person name="Topaz N."/>
            <person name="Wang X."/>
            <person name="Wang X."/>
            <person name="Boxrud D."/>
        </authorList>
    </citation>
    <scope>NUCLEOTIDE SEQUENCE [LARGE SCALE GENOMIC DNA]</scope>
    <source>
        <strain evidence="19 20">C2002001239</strain>
    </source>
</reference>
<keyword evidence="11 13" id="KW-0902">Two-component regulatory system</keyword>
<feature type="domain" description="Response regulatory" evidence="18">
    <location>
        <begin position="356"/>
        <end position="475"/>
    </location>
</feature>
<keyword evidence="4 13" id="KW-0997">Cell inner membrane</keyword>
<evidence type="ECO:0000256" key="2">
    <source>
        <dbReference type="ARBA" id="ARBA00004429"/>
    </source>
</evidence>
<keyword evidence="9 13" id="KW-0067">ATP-binding</keyword>
<evidence type="ECO:0000259" key="18">
    <source>
        <dbReference type="PROSITE" id="PS50110"/>
    </source>
</evidence>
<dbReference type="CDD" id="cd00082">
    <property type="entry name" value="HisKA"/>
    <property type="match status" value="1"/>
</dbReference>
<keyword evidence="10 16" id="KW-1133">Transmembrane helix</keyword>
<dbReference type="SUPFAM" id="SSF55874">
    <property type="entry name" value="ATPase domain of HSP90 chaperone/DNA topoisomerase II/histidine kinase"/>
    <property type="match status" value="1"/>
</dbReference>
<dbReference type="PRINTS" id="PR00344">
    <property type="entry name" value="BCTRLSENSOR"/>
</dbReference>
<feature type="modified residue" description="Phosphohistidine; by autocatalysis" evidence="14">
    <location>
        <position position="126"/>
    </location>
</feature>
<evidence type="ECO:0000256" key="4">
    <source>
        <dbReference type="ARBA" id="ARBA00022519"/>
    </source>
</evidence>
<dbReference type="InterPro" id="IPR001789">
    <property type="entry name" value="Sig_transdc_resp-reg_receiver"/>
</dbReference>
<evidence type="ECO:0000256" key="5">
    <source>
        <dbReference type="ARBA" id="ARBA00022553"/>
    </source>
</evidence>
<evidence type="ECO:0000256" key="1">
    <source>
        <dbReference type="ARBA" id="ARBA00000085"/>
    </source>
</evidence>
<dbReference type="FunFam" id="3.30.565.10:FF:000010">
    <property type="entry name" value="Sensor histidine kinase RcsC"/>
    <property type="match status" value="1"/>
</dbReference>
<keyword evidence="7 16" id="KW-0812">Transmembrane</keyword>
<comment type="subcellular location">
    <subcellularLocation>
        <location evidence="2 13">Cell inner membrane</location>
        <topology evidence="2 13">Multi-pass membrane protein</topology>
    </subcellularLocation>
</comment>
<dbReference type="Gene3D" id="1.10.287.970">
    <property type="entry name" value="His Kinase A (phosphoacceptor) domain"/>
    <property type="match status" value="1"/>
</dbReference>
<dbReference type="Pfam" id="PF00072">
    <property type="entry name" value="Response_reg"/>
    <property type="match status" value="1"/>
</dbReference>
<comment type="caution">
    <text evidence="19">The sequence shown here is derived from an EMBL/GenBank/DDBJ whole genome shotgun (WGS) entry which is preliminary data.</text>
</comment>
<feature type="domain" description="Histidine kinase" evidence="17">
    <location>
        <begin position="123"/>
        <end position="341"/>
    </location>
</feature>
<evidence type="ECO:0000313" key="19">
    <source>
        <dbReference type="EMBL" id="RDE73595.1"/>
    </source>
</evidence>
<dbReference type="GO" id="GO:0005524">
    <property type="term" value="F:ATP binding"/>
    <property type="evidence" value="ECO:0007669"/>
    <property type="project" value="UniProtKB-UniRule"/>
</dbReference>
<dbReference type="RefSeq" id="WP_111401262.1">
    <property type="nucleotide sequence ID" value="NZ_QEPN01000001.1"/>
</dbReference>
<dbReference type="SMART" id="SM00448">
    <property type="entry name" value="REC"/>
    <property type="match status" value="1"/>
</dbReference>
<dbReference type="InterPro" id="IPR003594">
    <property type="entry name" value="HATPase_dom"/>
</dbReference>
<dbReference type="SMART" id="SM00387">
    <property type="entry name" value="HATPase_c"/>
    <property type="match status" value="1"/>
</dbReference>
<evidence type="ECO:0000256" key="8">
    <source>
        <dbReference type="ARBA" id="ARBA00022777"/>
    </source>
</evidence>
<keyword evidence="6 13" id="KW-0808">Transferase</keyword>
<dbReference type="PANTHER" id="PTHR43047:SF64">
    <property type="entry name" value="HISTIDINE KINASE CONTAINING CHEY-HOMOLOGOUS RECEIVER DOMAIN AND PAS DOMAIN-RELATED"/>
    <property type="match status" value="1"/>
</dbReference>
<dbReference type="CDD" id="cd16922">
    <property type="entry name" value="HATPase_EvgS-ArcB-TorS-like"/>
    <property type="match status" value="1"/>
</dbReference>
<keyword evidence="13" id="KW-0804">Transcription</keyword>
<dbReference type="Pfam" id="PF18415">
    <property type="entry name" value="HKR_ArcB_TM"/>
    <property type="match status" value="1"/>
</dbReference>
<feature type="transmembrane region" description="Helical" evidence="16">
    <location>
        <begin position="61"/>
        <end position="79"/>
    </location>
</feature>
<evidence type="ECO:0000256" key="3">
    <source>
        <dbReference type="ARBA" id="ARBA00022475"/>
    </source>
</evidence>
<dbReference type="InterPro" id="IPR005467">
    <property type="entry name" value="His_kinase_dom"/>
</dbReference>
<evidence type="ECO:0000256" key="11">
    <source>
        <dbReference type="ARBA" id="ARBA00023012"/>
    </source>
</evidence>
<dbReference type="GO" id="GO:0005886">
    <property type="term" value="C:plasma membrane"/>
    <property type="evidence" value="ECO:0007669"/>
    <property type="project" value="UniProtKB-SubCell"/>
</dbReference>
<evidence type="ECO:0000313" key="20">
    <source>
        <dbReference type="Proteomes" id="UP000253872"/>
    </source>
</evidence>
<keyword evidence="12 13" id="KW-0472">Membrane</keyword>
<feature type="modified residue" description="4-aspartylphosphate" evidence="14 15">
    <location>
        <position position="405"/>
    </location>
</feature>
<proteinExistence type="predicted"/>
<dbReference type="InterPro" id="IPR004358">
    <property type="entry name" value="Sig_transdc_His_kin-like_C"/>
</dbReference>
<dbReference type="SUPFAM" id="SSF47384">
    <property type="entry name" value="Homodimeric domain of signal transducing histidine kinase"/>
    <property type="match status" value="1"/>
</dbReference>
<dbReference type="PROSITE" id="PS50110">
    <property type="entry name" value="RESPONSE_REGULATORY"/>
    <property type="match status" value="1"/>
</dbReference>
<dbReference type="InterPro" id="IPR008207">
    <property type="entry name" value="Sig_transdc_His_kin_Hpt_dom"/>
</dbReference>
<evidence type="ECO:0000256" key="6">
    <source>
        <dbReference type="ARBA" id="ARBA00022679"/>
    </source>
</evidence>
<evidence type="ECO:0000256" key="9">
    <source>
        <dbReference type="ARBA" id="ARBA00022840"/>
    </source>
</evidence>
<organism evidence="19 20">
    <name type="scientific">Haemophilus sputorum</name>
    <dbReference type="NCBI Taxonomy" id="1078480"/>
    <lineage>
        <taxon>Bacteria</taxon>
        <taxon>Pseudomonadati</taxon>
        <taxon>Pseudomonadota</taxon>
        <taxon>Gammaproteobacteria</taxon>
        <taxon>Pasteurellales</taxon>
        <taxon>Pasteurellaceae</taxon>
        <taxon>Haemophilus</taxon>
    </lineage>
</organism>
<gene>
    <name evidence="19" type="ORF">DPV93_00110</name>
</gene>
<dbReference type="Gene3D" id="3.40.50.2300">
    <property type="match status" value="1"/>
</dbReference>
<keyword evidence="8 13" id="KW-0418">Kinase</keyword>
<sequence length="620" mass="69775">MRKSIFKKCSENYVNWVIRLGKVRSAILGIFVLGIFAILIQSILNYVFFGTVVAGDIFRSILFGLLSAPFVLYFFNVIVEQLERSRLKLERSVYELNVMRAQDAYLSAKLKQNSVDKTQLMATISHELRTPLNGIIGLSRMLLEEDLSQKQREYLQTINVSAVSLGYIFSDIIDLEKIDSQRIELFRQPVEFTQIIHDISHFAQLLAAKKSIQFSLDYPDNLPEFIEVDNARLSQVLWNLISNAVKFTPPSGQISLKIYQTDAQHFQFVVKDSGIGIPLAEQDKIFQMFYQAENSKAKKAQGSGIGLAISKQIALLMNGDLQVESELNQGATFTFSFEAKQGKAKQALQIKPYGLKVLLVEDVDLNVVVARSMLEKFGCEIEVAMTGEQAQQKFEQHSFDLILLDIQLPDTTGTQLAQQWRAQYDEGEIDYLPLLVALTANMMQTKSEYQQQGMDDVLRKPLSLECLAQCLALHFGEDSPTSDLQNELEIRPLAEKDVIADGRLNGALIQELCSVLGEEGLQKSIVLFESLAPSYILSLKQVYQDWQGTPDAIHRKLLTEQAHKLKGAFASIGLLRLQQLAEFAQTDNGGDWEAGIADWLAEIDQHWQSDLALLKSKFDG</sequence>
<dbReference type="SUPFAM" id="SSF47226">
    <property type="entry name" value="Histidine-containing phosphotransfer domain, HPT domain"/>
    <property type="match status" value="1"/>
</dbReference>
<dbReference type="InterPro" id="IPR003661">
    <property type="entry name" value="HisK_dim/P_dom"/>
</dbReference>
<evidence type="ECO:0000256" key="14">
    <source>
        <dbReference type="PIRSR" id="PIRSR003182-50"/>
    </source>
</evidence>
<dbReference type="SUPFAM" id="SSF52172">
    <property type="entry name" value="CheY-like"/>
    <property type="match status" value="1"/>
</dbReference>
<accession>A0A369YLC1</accession>
<dbReference type="GO" id="GO:0000155">
    <property type="term" value="F:phosphorelay sensor kinase activity"/>
    <property type="evidence" value="ECO:0007669"/>
    <property type="project" value="UniProtKB-UniRule"/>
</dbReference>
<dbReference type="SMART" id="SM00388">
    <property type="entry name" value="HisKA"/>
    <property type="match status" value="1"/>
</dbReference>
<protein>
    <recommendedName>
        <fullName evidence="13">Aerobic respiration control sensor protein</fullName>
        <ecNumber evidence="13">2.7.13.3</ecNumber>
    </recommendedName>
</protein>
<dbReference type="InterPro" id="IPR036641">
    <property type="entry name" value="HPT_dom_sf"/>
</dbReference>
<dbReference type="InterPro" id="IPR040642">
    <property type="entry name" value="HKR_ArcB_TM"/>
</dbReference>
<dbReference type="Gene3D" id="1.10.287.130">
    <property type="match status" value="1"/>
</dbReference>
<dbReference type="PANTHER" id="PTHR43047">
    <property type="entry name" value="TWO-COMPONENT HISTIDINE PROTEIN KINASE"/>
    <property type="match status" value="1"/>
</dbReference>
<dbReference type="CDD" id="cd17546">
    <property type="entry name" value="REC_hyHK_CKI1_RcsC-like"/>
    <property type="match status" value="1"/>
</dbReference>
<comment type="catalytic activity">
    <reaction evidence="1 13">
        <text>ATP + protein L-histidine = ADP + protein N-phospho-L-histidine.</text>
        <dbReference type="EC" id="2.7.13.3"/>
    </reaction>
</comment>
<dbReference type="Pfam" id="PF02518">
    <property type="entry name" value="HATPase_c"/>
    <property type="match status" value="1"/>
</dbReference>
<dbReference type="AlphaFoldDB" id="A0A369YLC1"/>
<dbReference type="EMBL" id="QEPN01000001">
    <property type="protein sequence ID" value="RDE73595.1"/>
    <property type="molecule type" value="Genomic_DNA"/>
</dbReference>
<dbReference type="Pfam" id="PF01627">
    <property type="entry name" value="Hpt"/>
    <property type="match status" value="1"/>
</dbReference>
<dbReference type="InterPro" id="IPR036097">
    <property type="entry name" value="HisK_dim/P_sf"/>
</dbReference>
<dbReference type="PROSITE" id="PS50109">
    <property type="entry name" value="HIS_KIN"/>
    <property type="match status" value="1"/>
</dbReference>
<evidence type="ECO:0000256" key="10">
    <source>
        <dbReference type="ARBA" id="ARBA00022989"/>
    </source>
</evidence>
<feature type="modified residue" description="Phosphohistidine" evidence="14">
    <location>
        <position position="563"/>
    </location>
</feature>
<dbReference type="InterPro" id="IPR036890">
    <property type="entry name" value="HATPase_C_sf"/>
</dbReference>
<dbReference type="EC" id="2.7.13.3" evidence="13"/>
<comment type="PTM">
    <text evidence="14">Activation requires a sequential transfer of a phosphate group from a His in the primary transmitter domain, to an Asp in the receiver domain and to a His in the secondary transmitter domain.</text>
</comment>
<evidence type="ECO:0000256" key="15">
    <source>
        <dbReference type="PROSITE-ProRule" id="PRU00169"/>
    </source>
</evidence>
<dbReference type="STRING" id="1035839.GCA_000238795_00102"/>
<evidence type="ECO:0000256" key="12">
    <source>
        <dbReference type="ARBA" id="ARBA00023136"/>
    </source>
</evidence>
<dbReference type="Pfam" id="PF00512">
    <property type="entry name" value="HisKA"/>
    <property type="match status" value="1"/>
</dbReference>
<name>A0A369YLC1_9PAST</name>